<keyword evidence="2" id="KW-1185">Reference proteome</keyword>
<gene>
    <name evidence="1" type="ordered locus">BARCL_0584</name>
</gene>
<sequence>MLCLYCLHNYRSKGVIHFQDIFQLEAFCSTLESGLDVEVEFSNNGKFYNDLL</sequence>
<reference evidence="1 2" key="2">
    <citation type="journal article" date="2011" name="PLoS Genet.">
        <title>Parallel evolution of a type IV secretion system in radiating lineages of the host-restricted bacterial pathogen Bartonella.</title>
        <authorList>
            <person name="Engel P."/>
            <person name="Salzburger W."/>
            <person name="Liesch M."/>
            <person name="Chang C.C."/>
            <person name="Maruyama S."/>
            <person name="Lanz C."/>
            <person name="Calteau A."/>
            <person name="Lajus A."/>
            <person name="Medigue C."/>
            <person name="Schuster S.C."/>
            <person name="Dehio C."/>
        </authorList>
    </citation>
    <scope>NUCLEOTIDE SEQUENCE [LARGE SCALE GENOMIC DNA]</scope>
    <source>
        <strain evidence="2">CIP 104772 / 73</strain>
    </source>
</reference>
<proteinExistence type="predicted"/>
<dbReference type="KEGG" id="bcd:BARCL_0584"/>
<evidence type="ECO:0000313" key="1">
    <source>
        <dbReference type="EMBL" id="CBI76265.1"/>
    </source>
</evidence>
<dbReference type="HOGENOM" id="CLU_3077129_0_0_5"/>
<organism evidence="1 2">
    <name type="scientific">Bartonella clarridgeiae (strain CCUG 45776 / CIP 104772 / 73)</name>
    <dbReference type="NCBI Taxonomy" id="696125"/>
    <lineage>
        <taxon>Bacteria</taxon>
        <taxon>Pseudomonadati</taxon>
        <taxon>Pseudomonadota</taxon>
        <taxon>Alphaproteobacteria</taxon>
        <taxon>Hyphomicrobiales</taxon>
        <taxon>Bartonellaceae</taxon>
        <taxon>Bartonella</taxon>
    </lineage>
</organism>
<dbReference type="Proteomes" id="UP000009101">
    <property type="component" value="Chromosome"/>
</dbReference>
<dbReference type="AlphaFoldDB" id="E6YHC7"/>
<reference evidence="2" key="1">
    <citation type="submission" date="2009-11" db="EMBL/GenBank/DDBJ databases">
        <title>Genome sequencing of Bartonella species and comparative genomics.</title>
        <authorList>
            <person name="Engel P."/>
            <person name="Salzburger W."/>
            <person name="Marius L."/>
            <person name="Chao-Chin C."/>
            <person name="Soichi M."/>
            <person name="Christa L."/>
            <person name="Alexandra C."/>
            <person name="Aurelie L."/>
            <person name="Claudine M."/>
            <person name="Stephan S.C."/>
            <person name="Christoph D."/>
        </authorList>
    </citation>
    <scope>NUCLEOTIDE SEQUENCE [LARGE SCALE GENOMIC DNA]</scope>
    <source>
        <strain evidence="2">CIP 104772 / 73</strain>
    </source>
</reference>
<name>E6YHC7_BARC7</name>
<accession>E6YHC7</accession>
<dbReference type="EMBL" id="FN645454">
    <property type="protein sequence ID" value="CBI76265.1"/>
    <property type="molecule type" value="Genomic_DNA"/>
</dbReference>
<evidence type="ECO:0000313" key="2">
    <source>
        <dbReference type="Proteomes" id="UP000009101"/>
    </source>
</evidence>
<protein>
    <submittedName>
        <fullName evidence="1">Uncharacterized protein</fullName>
    </submittedName>
</protein>